<evidence type="ECO:0000313" key="2">
    <source>
        <dbReference type="Proteomes" id="UP000028480"/>
    </source>
</evidence>
<comment type="caution">
    <text evidence="1">The sequence shown here is derived from an EMBL/GenBank/DDBJ whole genome shotgun (WGS) entry which is preliminary data.</text>
</comment>
<organism evidence="1 2">
    <name type="scientific">Xenorhabdus bovienii str. Intermedium</name>
    <dbReference type="NCBI Taxonomy" id="1379677"/>
    <lineage>
        <taxon>Bacteria</taxon>
        <taxon>Pseudomonadati</taxon>
        <taxon>Pseudomonadota</taxon>
        <taxon>Gammaproteobacteria</taxon>
        <taxon>Enterobacterales</taxon>
        <taxon>Morganellaceae</taxon>
        <taxon>Xenorhabdus</taxon>
    </lineage>
</organism>
<dbReference type="AlphaFoldDB" id="A0A077QJ72"/>
<protein>
    <submittedName>
        <fullName evidence="1">Uncharacterized protein</fullName>
    </submittedName>
</protein>
<name>A0A077QJ72_XENBV</name>
<gene>
    <name evidence="1" type="ORF">XBI1_2740012</name>
</gene>
<evidence type="ECO:0000313" key="1">
    <source>
        <dbReference type="EMBL" id="CDH33619.1"/>
    </source>
</evidence>
<dbReference type="EMBL" id="CBTB010000195">
    <property type="protein sequence ID" value="CDH33619.1"/>
    <property type="molecule type" value="Genomic_DNA"/>
</dbReference>
<accession>A0A077QJ72</accession>
<sequence length="45" mass="5310">MLDMVHLSQHQEEFLILVKLLALDSHNHKVKNKNNQYLFHIISLG</sequence>
<dbReference type="HOGENOM" id="CLU_3207050_0_0_6"/>
<dbReference type="Proteomes" id="UP000028480">
    <property type="component" value="Unassembled WGS sequence"/>
</dbReference>
<proteinExistence type="predicted"/>
<reference evidence="1" key="1">
    <citation type="submission" date="2013-07" db="EMBL/GenBank/DDBJ databases">
        <title>Sub-species coevolution in mutualistic symbiosis.</title>
        <authorList>
            <person name="Murfin K."/>
            <person name="Klassen J."/>
            <person name="Lee M."/>
            <person name="Forst S."/>
            <person name="Stock P."/>
            <person name="Goodrich-Blair H."/>
        </authorList>
    </citation>
    <scope>NUCLEOTIDE SEQUENCE [LARGE SCALE GENOMIC DNA]</scope>
    <source>
        <strain evidence="1">Intermedium</strain>
    </source>
</reference>